<keyword evidence="2" id="KW-1185">Reference proteome</keyword>
<gene>
    <name evidence="1" type="ORF">M5K25_001185</name>
</gene>
<accession>A0ABD0VQX9</accession>
<dbReference type="EMBL" id="JANQDX010000002">
    <property type="protein sequence ID" value="KAL0927033.1"/>
    <property type="molecule type" value="Genomic_DNA"/>
</dbReference>
<evidence type="ECO:0000313" key="2">
    <source>
        <dbReference type="Proteomes" id="UP001552299"/>
    </source>
</evidence>
<dbReference type="AlphaFoldDB" id="A0ABD0VQX9"/>
<sequence>MAKSILGCFLFPSCYSQISSNQISSKDLDDFYSSYCEELNKISKYFSRGSLSLNWSVKAMKILKKMQVELLILIKKSNLRISIGTEDGNWLNQYMKESITMLDLCSSLKFAVSRVDRYRMMVDIMMNKFNKNDSSEIMEFKSQEYLILHTVKETITGQGERIDVEDKSISSAMIALLHSAVVSQVSIKLGGCDLAYKHPQLKPFIKMLSILVGEFNERDLTIENRSGSELIEQEIVAKVIVDIQTQVVDGIEDKEKFLSSLELLRTSSVELKEGIENLHVAVADVFDVLIRGRNEMLGVLRDRYLSIG</sequence>
<dbReference type="Proteomes" id="UP001552299">
    <property type="component" value="Unassembled WGS sequence"/>
</dbReference>
<proteinExistence type="predicted"/>
<organism evidence="1 2">
    <name type="scientific">Dendrobium thyrsiflorum</name>
    <name type="common">Pinecone-like raceme dendrobium</name>
    <name type="synonym">Orchid</name>
    <dbReference type="NCBI Taxonomy" id="117978"/>
    <lineage>
        <taxon>Eukaryota</taxon>
        <taxon>Viridiplantae</taxon>
        <taxon>Streptophyta</taxon>
        <taxon>Embryophyta</taxon>
        <taxon>Tracheophyta</taxon>
        <taxon>Spermatophyta</taxon>
        <taxon>Magnoliopsida</taxon>
        <taxon>Liliopsida</taxon>
        <taxon>Asparagales</taxon>
        <taxon>Orchidaceae</taxon>
        <taxon>Epidendroideae</taxon>
        <taxon>Malaxideae</taxon>
        <taxon>Dendrobiinae</taxon>
        <taxon>Dendrobium</taxon>
    </lineage>
</organism>
<evidence type="ECO:0000313" key="1">
    <source>
        <dbReference type="EMBL" id="KAL0927033.1"/>
    </source>
</evidence>
<reference evidence="1 2" key="1">
    <citation type="journal article" date="2024" name="Plant Biotechnol. J.">
        <title>Dendrobium thyrsiflorum genome and its molecular insights into genes involved in important horticultural traits.</title>
        <authorList>
            <person name="Chen B."/>
            <person name="Wang J.Y."/>
            <person name="Zheng P.J."/>
            <person name="Li K.L."/>
            <person name="Liang Y.M."/>
            <person name="Chen X.F."/>
            <person name="Zhang C."/>
            <person name="Zhao X."/>
            <person name="He X."/>
            <person name="Zhang G.Q."/>
            <person name="Liu Z.J."/>
            <person name="Xu Q."/>
        </authorList>
    </citation>
    <scope>NUCLEOTIDE SEQUENCE [LARGE SCALE GENOMIC DNA]</scope>
    <source>
        <strain evidence="1">GZMU011</strain>
    </source>
</reference>
<comment type="caution">
    <text evidence="1">The sequence shown here is derived from an EMBL/GenBank/DDBJ whole genome shotgun (WGS) entry which is preliminary data.</text>
</comment>
<dbReference type="PANTHER" id="PTHR31509">
    <property type="entry name" value="BPS1-LIKE PROTEIN"/>
    <property type="match status" value="1"/>
</dbReference>
<protein>
    <submittedName>
        <fullName evidence="1">Uncharacterized protein</fullName>
    </submittedName>
</protein>
<name>A0ABD0VQX9_DENTH</name>